<name>A0A9E7I0F8_9LILI</name>
<keyword evidence="3" id="KW-1185">Reference proteome</keyword>
<proteinExistence type="predicted"/>
<accession>A0A9E7I0F8</accession>
<dbReference type="EMBL" id="CP097511">
    <property type="protein sequence ID" value="URE43525.1"/>
    <property type="molecule type" value="Genomic_DNA"/>
</dbReference>
<evidence type="ECO:0000313" key="3">
    <source>
        <dbReference type="Proteomes" id="UP001055439"/>
    </source>
</evidence>
<reference evidence="2" key="1">
    <citation type="submission" date="2022-05" db="EMBL/GenBank/DDBJ databases">
        <title>The Musa troglodytarum L. genome provides insights into the mechanism of non-climacteric behaviour and enrichment of carotenoids.</title>
        <authorList>
            <person name="Wang J."/>
        </authorList>
    </citation>
    <scope>NUCLEOTIDE SEQUENCE</scope>
    <source>
        <tissue evidence="2">Leaf</tissue>
    </source>
</reference>
<evidence type="ECO:0000313" key="2">
    <source>
        <dbReference type="EMBL" id="URE43525.1"/>
    </source>
</evidence>
<sequence>MEPMDWTIKARSGSVLWTAQGWSSNRDISGRFAFLRGMQIFQIMEGPPDVVMDAWIVELEEAVEQPPHEVPVGLLPRFHAVRLHHLHHRLQEVVVGFLRVLDHGHAAAPGTAGAADVPARGPAIGTFSVAVAVAVRLMIVRRSGPLDDRIGEGDVRDGFRIVPGVEGQGSGASAAAEEPLRHDGR</sequence>
<feature type="region of interest" description="Disordered" evidence="1">
    <location>
        <begin position="162"/>
        <end position="185"/>
    </location>
</feature>
<gene>
    <name evidence="2" type="ORF">MUK42_32587</name>
</gene>
<dbReference type="AlphaFoldDB" id="A0A9E7I0F8"/>
<organism evidence="2 3">
    <name type="scientific">Musa troglodytarum</name>
    <name type="common">fe'i banana</name>
    <dbReference type="NCBI Taxonomy" id="320322"/>
    <lineage>
        <taxon>Eukaryota</taxon>
        <taxon>Viridiplantae</taxon>
        <taxon>Streptophyta</taxon>
        <taxon>Embryophyta</taxon>
        <taxon>Tracheophyta</taxon>
        <taxon>Spermatophyta</taxon>
        <taxon>Magnoliopsida</taxon>
        <taxon>Liliopsida</taxon>
        <taxon>Zingiberales</taxon>
        <taxon>Musaceae</taxon>
        <taxon>Musa</taxon>
    </lineage>
</organism>
<evidence type="ECO:0000256" key="1">
    <source>
        <dbReference type="SAM" id="MobiDB-lite"/>
    </source>
</evidence>
<protein>
    <submittedName>
        <fullName evidence="2">Uncharacterized protein</fullName>
    </submittedName>
</protein>
<dbReference type="Proteomes" id="UP001055439">
    <property type="component" value="Chromosome 9"/>
</dbReference>